<proteinExistence type="predicted"/>
<dbReference type="AlphaFoldDB" id="A0A7S1LZC2"/>
<feature type="region of interest" description="Disordered" evidence="1">
    <location>
        <begin position="461"/>
        <end position="500"/>
    </location>
</feature>
<sequence length="518" mass="53521">MVASLVSIIANLEMYRPHLPNWLVNGGTPRSALRRDSSINTGGSRRSVTFVSDLRDRGPGNGSFQPESTVADGRRYSALALDAGADAPSEKAVIESVTQVDGPATPAATIRGFAPTNTFRRVANITRARLCVVIDAGGPRFDPARLAAVTSRFVDAVHNAARHTSAAVHSFVGDSIDVTWNAAAPAAVPGAKATRFLARTKTACQALQSDAANAGATVVAGGAALSGVGRIQMAGRGEQRALVVSTPGWGRVLDGLAELARDNATFLTDAAAAAEAIDVETRGAAAVHIVGALRATHDAPAASGDPHASSVSNEGSDHTIAPQETPSTASDPADLPNQPLHGSGRHRRWSLSAHSASLGSTATAHTIRMTSYASLQEVIEVHEIVGVRESASDDWLFVASDPTTADAAEPTDVTPGAASCTLALRAAMRLDFDAAHTALRDVPRSILEHAPILATLRRSVRVRRSEQRTADTDDATRGGNPSIGGGSEGMPDDEPFATHALFGSAAAPTVAFDPAPGL</sequence>
<organism evidence="2">
    <name type="scientific">Neobodo designis</name>
    <name type="common">Flagellated protozoan</name>
    <name type="synonym">Bodo designis</name>
    <dbReference type="NCBI Taxonomy" id="312471"/>
    <lineage>
        <taxon>Eukaryota</taxon>
        <taxon>Discoba</taxon>
        <taxon>Euglenozoa</taxon>
        <taxon>Kinetoplastea</taxon>
        <taxon>Metakinetoplastina</taxon>
        <taxon>Neobodonida</taxon>
        <taxon>Neobodo</taxon>
    </lineage>
</organism>
<name>A0A7S1LZC2_NEODS</name>
<protein>
    <submittedName>
        <fullName evidence="2">Uncharacterized protein</fullName>
    </submittedName>
</protein>
<accession>A0A7S1LZC2</accession>
<feature type="compositionally biased region" description="Basic and acidic residues" evidence="1">
    <location>
        <begin position="463"/>
        <end position="476"/>
    </location>
</feature>
<reference evidence="2" key="1">
    <citation type="submission" date="2021-01" db="EMBL/GenBank/DDBJ databases">
        <authorList>
            <person name="Corre E."/>
            <person name="Pelletier E."/>
            <person name="Niang G."/>
            <person name="Scheremetjew M."/>
            <person name="Finn R."/>
            <person name="Kale V."/>
            <person name="Holt S."/>
            <person name="Cochrane G."/>
            <person name="Meng A."/>
            <person name="Brown T."/>
            <person name="Cohen L."/>
        </authorList>
    </citation>
    <scope>NUCLEOTIDE SEQUENCE</scope>
    <source>
        <strain evidence="2">CCAP 1951/1</strain>
    </source>
</reference>
<evidence type="ECO:0000256" key="1">
    <source>
        <dbReference type="SAM" id="MobiDB-lite"/>
    </source>
</evidence>
<dbReference type="EMBL" id="HBGF01023679">
    <property type="protein sequence ID" value="CAD9117747.1"/>
    <property type="molecule type" value="Transcribed_RNA"/>
</dbReference>
<gene>
    <name evidence="2" type="ORF">NDES1114_LOCUS15661</name>
</gene>
<evidence type="ECO:0000313" key="2">
    <source>
        <dbReference type="EMBL" id="CAD9117747.1"/>
    </source>
</evidence>
<feature type="region of interest" description="Disordered" evidence="1">
    <location>
        <begin position="298"/>
        <end position="352"/>
    </location>
</feature>